<keyword evidence="1" id="KW-0812">Transmembrane</keyword>
<feature type="transmembrane region" description="Helical" evidence="1">
    <location>
        <begin position="294"/>
        <end position="314"/>
    </location>
</feature>
<reference evidence="4 5" key="1">
    <citation type="submission" date="2019-03" db="EMBL/GenBank/DDBJ databases">
        <title>Genomic Encyclopedia of Archaeal and Bacterial Type Strains, Phase II (KMG-II): from individual species to whole genera.</title>
        <authorList>
            <person name="Goeker M."/>
        </authorList>
    </citation>
    <scope>NUCLEOTIDE SEQUENCE [LARGE SCALE GENOMIC DNA]</scope>
    <source>
        <strain evidence="4 5">DSM 18435</strain>
    </source>
</reference>
<dbReference type="PANTHER" id="PTHR22916:SF64">
    <property type="entry name" value="TRANSFERASE, PUTATIVE-RELATED"/>
    <property type="match status" value="1"/>
</dbReference>
<keyword evidence="1" id="KW-0472">Membrane</keyword>
<feature type="transmembrane region" description="Helical" evidence="1">
    <location>
        <begin position="268"/>
        <end position="287"/>
    </location>
</feature>
<evidence type="ECO:0000313" key="4">
    <source>
        <dbReference type="EMBL" id="TDQ31623.1"/>
    </source>
</evidence>
<feature type="domain" description="Glycosyltransferase 2-like" evidence="3">
    <location>
        <begin position="160"/>
        <end position="280"/>
    </location>
</feature>
<dbReference type="Pfam" id="PF13632">
    <property type="entry name" value="Glyco_trans_2_3"/>
    <property type="match status" value="1"/>
</dbReference>
<dbReference type="RefSeq" id="WP_133644433.1">
    <property type="nucleotide sequence ID" value="NZ_SNYI01000002.1"/>
</dbReference>
<accession>A0A4V3D3W8</accession>
<organism evidence="4 5">
    <name type="scientific">Zeaxanthinibacter enoshimensis</name>
    <dbReference type="NCBI Taxonomy" id="392009"/>
    <lineage>
        <taxon>Bacteria</taxon>
        <taxon>Pseudomonadati</taxon>
        <taxon>Bacteroidota</taxon>
        <taxon>Flavobacteriia</taxon>
        <taxon>Flavobacteriales</taxon>
        <taxon>Flavobacteriaceae</taxon>
        <taxon>Zeaxanthinibacter</taxon>
    </lineage>
</organism>
<comment type="caution">
    <text evidence="4">The sequence shown here is derived from an EMBL/GenBank/DDBJ whole genome shotgun (WGS) entry which is preliminary data.</text>
</comment>
<dbReference type="AlphaFoldDB" id="A0A4V3D3W8"/>
<gene>
    <name evidence="4" type="ORF">CLV82_2332</name>
</gene>
<dbReference type="InterPro" id="IPR029044">
    <property type="entry name" value="Nucleotide-diphossugar_trans"/>
</dbReference>
<name>A0A4V3D3W8_9FLAO</name>
<proteinExistence type="predicted"/>
<protein>
    <submittedName>
        <fullName evidence="4">GT2 family glycosyltransferase</fullName>
    </submittedName>
</protein>
<dbReference type="SUPFAM" id="SSF53448">
    <property type="entry name" value="Nucleotide-diphospho-sugar transferases"/>
    <property type="match status" value="1"/>
</dbReference>
<evidence type="ECO:0000256" key="1">
    <source>
        <dbReference type="SAM" id="Phobius"/>
    </source>
</evidence>
<evidence type="ECO:0000313" key="5">
    <source>
        <dbReference type="Proteomes" id="UP000295468"/>
    </source>
</evidence>
<keyword evidence="5" id="KW-1185">Reference proteome</keyword>
<feature type="transmembrane region" description="Helical" evidence="1">
    <location>
        <begin position="240"/>
        <end position="262"/>
    </location>
</feature>
<dbReference type="GO" id="GO:0016758">
    <property type="term" value="F:hexosyltransferase activity"/>
    <property type="evidence" value="ECO:0007669"/>
    <property type="project" value="UniProtKB-ARBA"/>
</dbReference>
<dbReference type="EMBL" id="SNYI01000002">
    <property type="protein sequence ID" value="TDQ31623.1"/>
    <property type="molecule type" value="Genomic_DNA"/>
</dbReference>
<dbReference type="PANTHER" id="PTHR22916">
    <property type="entry name" value="GLYCOSYLTRANSFERASE"/>
    <property type="match status" value="1"/>
</dbReference>
<keyword evidence="4" id="KW-0808">Transferase</keyword>
<feature type="domain" description="Glycosyltransferase 2-like" evidence="2">
    <location>
        <begin position="6"/>
        <end position="115"/>
    </location>
</feature>
<dbReference type="Proteomes" id="UP000295468">
    <property type="component" value="Unassembled WGS sequence"/>
</dbReference>
<dbReference type="Gene3D" id="3.90.550.10">
    <property type="entry name" value="Spore Coat Polysaccharide Biosynthesis Protein SpsA, Chain A"/>
    <property type="match status" value="1"/>
</dbReference>
<dbReference type="Pfam" id="PF00535">
    <property type="entry name" value="Glycos_transf_2"/>
    <property type="match status" value="1"/>
</dbReference>
<dbReference type="InterPro" id="IPR001173">
    <property type="entry name" value="Glyco_trans_2-like"/>
</dbReference>
<evidence type="ECO:0000259" key="2">
    <source>
        <dbReference type="Pfam" id="PF00535"/>
    </source>
</evidence>
<keyword evidence="1" id="KW-1133">Transmembrane helix</keyword>
<sequence length="342" mass="38520">MELRYSFIVPVYNRPGELSELLQSMSALEGDLAFEVVVVEDGSSETSESVIRDFKDKLNIQYFYKKNTGPGDSRNFGMRVASGNYFIILDSDCLLPREYLQVVDDSLEKEFLDCFGGPDTAHPSFSPVQKAINYAMTSILTTGGIRGKGAAKDKFEPRSFNMGLSKKAFEATGGFGNIHPGEDPDLSIRLKQMGFRTGLLPGAYVFHKRRVDFSKFHQQIRKFGMVRPILSSWHPHTRRITYWFPSLFLLGLIAAIILALIFPGPLRWVLPGLYGGYIILLTADAYFRTKSLQVALLGVIAVFIQFIGYGYGFLKSTILVNFSRKQPEALFPHLFFQRTTDT</sequence>
<evidence type="ECO:0000259" key="3">
    <source>
        <dbReference type="Pfam" id="PF13632"/>
    </source>
</evidence>
<dbReference type="OrthoDB" id="9813550at2"/>